<comment type="caution">
    <text evidence="1">The sequence shown here is derived from an EMBL/GenBank/DDBJ whole genome shotgun (WGS) entry which is preliminary data.</text>
</comment>
<gene>
    <name evidence="1" type="ORF">Tci_504264</name>
</gene>
<accession>A0A699ICF6</accession>
<name>A0A699ICF6_TANCI</name>
<protein>
    <submittedName>
        <fullName evidence="1">Uncharacterized protein</fullName>
    </submittedName>
</protein>
<organism evidence="1">
    <name type="scientific">Tanacetum cinerariifolium</name>
    <name type="common">Dalmatian daisy</name>
    <name type="synonym">Chrysanthemum cinerariifolium</name>
    <dbReference type="NCBI Taxonomy" id="118510"/>
    <lineage>
        <taxon>Eukaryota</taxon>
        <taxon>Viridiplantae</taxon>
        <taxon>Streptophyta</taxon>
        <taxon>Embryophyta</taxon>
        <taxon>Tracheophyta</taxon>
        <taxon>Spermatophyta</taxon>
        <taxon>Magnoliopsida</taxon>
        <taxon>eudicotyledons</taxon>
        <taxon>Gunneridae</taxon>
        <taxon>Pentapetalae</taxon>
        <taxon>asterids</taxon>
        <taxon>campanulids</taxon>
        <taxon>Asterales</taxon>
        <taxon>Asteraceae</taxon>
        <taxon>Asteroideae</taxon>
        <taxon>Anthemideae</taxon>
        <taxon>Anthemidinae</taxon>
        <taxon>Tanacetum</taxon>
    </lineage>
</organism>
<sequence length="156" mass="17052">MTDYSLWEVILNGDSPIPTRVIDGVVQPVAPTTAKQRLARKNELKARGTLLMALPDKNYLKIYEAEVKSLSSTSPTTQNIAFVSSQSTDSTNESVSVVASVSAASTKVYIYALPSVDTLSDAVIYSFFSSQSNTHQLDNDDLKQIDANDLEEMDLK</sequence>
<reference evidence="1" key="1">
    <citation type="journal article" date="2019" name="Sci. Rep.">
        <title>Draft genome of Tanacetum cinerariifolium, the natural source of mosquito coil.</title>
        <authorList>
            <person name="Yamashiro T."/>
            <person name="Shiraishi A."/>
            <person name="Satake H."/>
            <person name="Nakayama K."/>
        </authorList>
    </citation>
    <scope>NUCLEOTIDE SEQUENCE</scope>
</reference>
<dbReference type="EMBL" id="BKCJ010265301">
    <property type="protein sequence ID" value="GEZ32291.1"/>
    <property type="molecule type" value="Genomic_DNA"/>
</dbReference>
<dbReference type="AlphaFoldDB" id="A0A699ICF6"/>
<proteinExistence type="predicted"/>
<evidence type="ECO:0000313" key="1">
    <source>
        <dbReference type="EMBL" id="GEZ32291.1"/>
    </source>
</evidence>